<evidence type="ECO:0000313" key="2">
    <source>
        <dbReference type="Proteomes" id="UP000272503"/>
    </source>
</evidence>
<accession>A0A3L7A7H7</accession>
<dbReference type="Proteomes" id="UP000272503">
    <property type="component" value="Unassembled WGS sequence"/>
</dbReference>
<gene>
    <name evidence="1" type="ORF">D9V32_05455</name>
</gene>
<reference evidence="1 2" key="1">
    <citation type="submission" date="2018-10" db="EMBL/GenBank/DDBJ databases">
        <authorList>
            <person name="Li J."/>
        </authorList>
    </citation>
    <scope>NUCLEOTIDE SEQUENCE [LARGE SCALE GENOMIC DNA]</scope>
    <source>
        <strain evidence="1 2">IF 016277</strain>
    </source>
</reference>
<comment type="caution">
    <text evidence="1">The sequence shown here is derived from an EMBL/GenBank/DDBJ whole genome shotgun (WGS) entry which is preliminary data.</text>
</comment>
<organism evidence="1 2">
    <name type="scientific">Mycetocola tolaasinivorans</name>
    <dbReference type="NCBI Taxonomy" id="76635"/>
    <lineage>
        <taxon>Bacteria</taxon>
        <taxon>Bacillati</taxon>
        <taxon>Actinomycetota</taxon>
        <taxon>Actinomycetes</taxon>
        <taxon>Micrococcales</taxon>
        <taxon>Microbacteriaceae</taxon>
        <taxon>Mycetocola</taxon>
    </lineage>
</organism>
<dbReference type="EMBL" id="RCUX01000004">
    <property type="protein sequence ID" value="RLP76316.1"/>
    <property type="molecule type" value="Genomic_DNA"/>
</dbReference>
<keyword evidence="2" id="KW-1185">Reference proteome</keyword>
<sequence length="232" mass="25625">MNGRLCARGCDREAVFGLLICERCSGRIRRALDEAAEVVEHLRSLNSPVQAVRYGREVVSGSGPGFGQAPMDLGPIDAADTIVSCLVHWAQHFGDTESYGRYRDGLESGTTLDEAWDVAKTAADYLADQFSVIAATVEVLDFMDALFTPPEGTWTIGKAISAYPTSEMPYRHANPCPACKRRTIQVAPPGNFGQDAKYQCLWETCGWTPPLTKLEQWRLYFDGPVFVPKEKK</sequence>
<proteinExistence type="predicted"/>
<evidence type="ECO:0000313" key="1">
    <source>
        <dbReference type="EMBL" id="RLP76316.1"/>
    </source>
</evidence>
<protein>
    <submittedName>
        <fullName evidence="1">Uncharacterized protein</fullName>
    </submittedName>
</protein>
<dbReference type="AlphaFoldDB" id="A0A3L7A7H7"/>
<name>A0A3L7A7H7_9MICO</name>